<name>A0A371E2X6_MUCPR</name>
<evidence type="ECO:0000259" key="3">
    <source>
        <dbReference type="Pfam" id="PF17919"/>
    </source>
</evidence>
<comment type="caution">
    <text evidence="4">The sequence shown here is derived from an EMBL/GenBank/DDBJ whole genome shotgun (WGS) entry which is preliminary data.</text>
</comment>
<sequence>MKEGDEWKTAFKTKLEMYEWLVIPFWLTNASSTFMRLMNHVLISLIGKCMVVYFDDILVYSSCIDDHMLHVRSVLLLHRQEYLCVSYVVGSEGAKVDAEKVKSIQSWPTLKVVGDARSFHGLASFYRHFVKDFSTIVSPLNEIVKKKVVGFKWEESQERVFQTLKERLTNAPILALPNFSKTFELECDAFNVGVRAMLE</sequence>
<evidence type="ECO:0000313" key="4">
    <source>
        <dbReference type="EMBL" id="RDX60327.1"/>
    </source>
</evidence>
<feature type="non-terminal residue" evidence="4">
    <location>
        <position position="1"/>
    </location>
</feature>
<dbReference type="OrthoDB" id="415724at2759"/>
<evidence type="ECO:0000313" key="5">
    <source>
        <dbReference type="Proteomes" id="UP000257109"/>
    </source>
</evidence>
<dbReference type="Gene3D" id="3.30.70.270">
    <property type="match status" value="2"/>
</dbReference>
<dbReference type="GO" id="GO:0003824">
    <property type="term" value="F:catalytic activity"/>
    <property type="evidence" value="ECO:0007669"/>
    <property type="project" value="UniProtKB-KW"/>
</dbReference>
<dbReference type="InterPro" id="IPR043128">
    <property type="entry name" value="Rev_trsase/Diguanyl_cyclase"/>
</dbReference>
<feature type="domain" description="Reverse transcriptase" evidence="2">
    <location>
        <begin position="2"/>
        <end position="80"/>
    </location>
</feature>
<protein>
    <submittedName>
        <fullName evidence="4">Retrovirus-related Pol polyprotein from transposon gypsy</fullName>
    </submittedName>
</protein>
<evidence type="ECO:0000259" key="2">
    <source>
        <dbReference type="Pfam" id="PF00078"/>
    </source>
</evidence>
<dbReference type="FunFam" id="3.30.70.270:FF:000020">
    <property type="entry name" value="Transposon Tf2-6 polyprotein-like Protein"/>
    <property type="match status" value="1"/>
</dbReference>
<dbReference type="Pfam" id="PF00078">
    <property type="entry name" value="RVT_1"/>
    <property type="match status" value="1"/>
</dbReference>
<dbReference type="EMBL" id="QJKJ01016943">
    <property type="protein sequence ID" value="RDX60327.1"/>
    <property type="molecule type" value="Genomic_DNA"/>
</dbReference>
<dbReference type="InterPro" id="IPR050951">
    <property type="entry name" value="Retrovirus_Pol_polyprotein"/>
</dbReference>
<dbReference type="PANTHER" id="PTHR37984:SF5">
    <property type="entry name" value="PROTEIN NYNRIN-LIKE"/>
    <property type="match status" value="1"/>
</dbReference>
<keyword evidence="1" id="KW-0511">Multifunctional enzyme</keyword>
<feature type="domain" description="Reverse transcriptase/retrotransposon-derived protein RNase H-like" evidence="3">
    <location>
        <begin position="153"/>
        <end position="198"/>
    </location>
</feature>
<evidence type="ECO:0000256" key="1">
    <source>
        <dbReference type="ARBA" id="ARBA00023268"/>
    </source>
</evidence>
<dbReference type="Pfam" id="PF17919">
    <property type="entry name" value="RT_RNaseH_2"/>
    <property type="match status" value="1"/>
</dbReference>
<dbReference type="CDD" id="cd01647">
    <property type="entry name" value="RT_LTR"/>
    <property type="match status" value="1"/>
</dbReference>
<dbReference type="Proteomes" id="UP000257109">
    <property type="component" value="Unassembled WGS sequence"/>
</dbReference>
<gene>
    <name evidence="4" type="primary">pol</name>
    <name evidence="4" type="ORF">CR513_61533</name>
</gene>
<dbReference type="PANTHER" id="PTHR37984">
    <property type="entry name" value="PROTEIN CBG26694"/>
    <property type="match status" value="1"/>
</dbReference>
<organism evidence="4 5">
    <name type="scientific">Mucuna pruriens</name>
    <name type="common">Velvet bean</name>
    <name type="synonym">Dolichos pruriens</name>
    <dbReference type="NCBI Taxonomy" id="157652"/>
    <lineage>
        <taxon>Eukaryota</taxon>
        <taxon>Viridiplantae</taxon>
        <taxon>Streptophyta</taxon>
        <taxon>Embryophyta</taxon>
        <taxon>Tracheophyta</taxon>
        <taxon>Spermatophyta</taxon>
        <taxon>Magnoliopsida</taxon>
        <taxon>eudicotyledons</taxon>
        <taxon>Gunneridae</taxon>
        <taxon>Pentapetalae</taxon>
        <taxon>rosids</taxon>
        <taxon>fabids</taxon>
        <taxon>Fabales</taxon>
        <taxon>Fabaceae</taxon>
        <taxon>Papilionoideae</taxon>
        <taxon>50 kb inversion clade</taxon>
        <taxon>NPAAA clade</taxon>
        <taxon>indigoferoid/millettioid clade</taxon>
        <taxon>Phaseoleae</taxon>
        <taxon>Mucuna</taxon>
    </lineage>
</organism>
<dbReference type="InterPro" id="IPR043502">
    <property type="entry name" value="DNA/RNA_pol_sf"/>
</dbReference>
<keyword evidence="5" id="KW-1185">Reference proteome</keyword>
<accession>A0A371E2X6</accession>
<dbReference type="Gene3D" id="3.10.10.10">
    <property type="entry name" value="HIV Type 1 Reverse Transcriptase, subunit A, domain 1"/>
    <property type="match status" value="1"/>
</dbReference>
<dbReference type="SUPFAM" id="SSF56672">
    <property type="entry name" value="DNA/RNA polymerases"/>
    <property type="match status" value="1"/>
</dbReference>
<dbReference type="InterPro" id="IPR000477">
    <property type="entry name" value="RT_dom"/>
</dbReference>
<dbReference type="InterPro" id="IPR041577">
    <property type="entry name" value="RT_RNaseH_2"/>
</dbReference>
<proteinExistence type="predicted"/>
<dbReference type="AlphaFoldDB" id="A0A371E2X6"/>
<reference evidence="4" key="1">
    <citation type="submission" date="2018-05" db="EMBL/GenBank/DDBJ databases">
        <title>Draft genome of Mucuna pruriens seed.</title>
        <authorList>
            <person name="Nnadi N.E."/>
            <person name="Vos R."/>
            <person name="Hasami M.H."/>
            <person name="Devisetty U.K."/>
            <person name="Aguiy J.C."/>
        </authorList>
    </citation>
    <scope>NUCLEOTIDE SEQUENCE [LARGE SCALE GENOMIC DNA]</scope>
    <source>
        <strain evidence="4">JCA_2017</strain>
    </source>
</reference>